<dbReference type="Gene3D" id="1.25.10.10">
    <property type="entry name" value="Leucine-rich Repeat Variant"/>
    <property type="match status" value="1"/>
</dbReference>
<reference evidence="4" key="1">
    <citation type="journal article" date="2020" name="mSystems">
        <title>Genome- and Community-Level Interaction Insights into Carbon Utilization and Element Cycling Functions of Hydrothermarchaeota in Hydrothermal Sediment.</title>
        <authorList>
            <person name="Zhou Z."/>
            <person name="Liu Y."/>
            <person name="Xu W."/>
            <person name="Pan J."/>
            <person name="Luo Z.H."/>
            <person name="Li M."/>
        </authorList>
    </citation>
    <scope>NUCLEOTIDE SEQUENCE [LARGE SCALE GENOMIC DNA]</scope>
    <source>
        <strain evidence="4">HyVt-485</strain>
    </source>
</reference>
<evidence type="ECO:0000256" key="2">
    <source>
        <dbReference type="ARBA" id="ARBA00022803"/>
    </source>
</evidence>
<proteinExistence type="predicted"/>
<sequence length="359" mass="39865">MTQTTGSPNACTSCHSDKKPDWASATINKWNGATPSLPIHYGQVFHDIQNNQKGAKARLTTLINSSETPVIMRASGYTLLEHGPQNIQTLASGLNSQEPLIRLGAVRGAYGNPLARALLYPLLNDRYRAVRVEVVRSLALSDPTILPRRYQEAYEKAEQEFIQAENQAAWRGEGRMNIGLYFQQSGKEQQAIKAYYASTKLDPYFAPSYVNLANIFYGQGLDAKGGEWLKKGLVNTPDDPDLNFAQGLYLIRQAQGQDALSHLAKAVLHAPDNARYSYVYGVALYDLGQAAKAKSILTQALSYAPDHDDILYYLMTINIAQKNYSDALIYAEKLLARYPNNATIQEQVAKIKIELDKSK</sequence>
<evidence type="ECO:0000256" key="3">
    <source>
        <dbReference type="SAM" id="MobiDB-lite"/>
    </source>
</evidence>
<dbReference type="Proteomes" id="UP000885830">
    <property type="component" value="Unassembled WGS sequence"/>
</dbReference>
<dbReference type="InterPro" id="IPR011989">
    <property type="entry name" value="ARM-like"/>
</dbReference>
<evidence type="ECO:0000256" key="1">
    <source>
        <dbReference type="ARBA" id="ARBA00022737"/>
    </source>
</evidence>
<comment type="caution">
    <text evidence="4">The sequence shown here is derived from an EMBL/GenBank/DDBJ whole genome shotgun (WGS) entry which is preliminary data.</text>
</comment>
<dbReference type="AlphaFoldDB" id="A0A7C5R0E5"/>
<dbReference type="SUPFAM" id="SSF48695">
    <property type="entry name" value="Multiheme cytochromes"/>
    <property type="match status" value="1"/>
</dbReference>
<dbReference type="InterPro" id="IPR019734">
    <property type="entry name" value="TPR_rpt"/>
</dbReference>
<accession>A0A7C5R0E5</accession>
<dbReference type="Pfam" id="PF14559">
    <property type="entry name" value="TPR_19"/>
    <property type="match status" value="1"/>
</dbReference>
<dbReference type="Pfam" id="PF13181">
    <property type="entry name" value="TPR_8"/>
    <property type="match status" value="1"/>
</dbReference>
<dbReference type="InterPro" id="IPR011990">
    <property type="entry name" value="TPR-like_helical_dom_sf"/>
</dbReference>
<keyword evidence="2" id="KW-0802">TPR repeat</keyword>
<dbReference type="PANTHER" id="PTHR45586:SF1">
    <property type="entry name" value="LIPOPOLYSACCHARIDE ASSEMBLY PROTEIN B"/>
    <property type="match status" value="1"/>
</dbReference>
<dbReference type="EMBL" id="DRMJ01000185">
    <property type="protein sequence ID" value="HHL42703.1"/>
    <property type="molecule type" value="Genomic_DNA"/>
</dbReference>
<protein>
    <submittedName>
        <fullName evidence="4">Tetratricopeptide repeat protein</fullName>
    </submittedName>
</protein>
<name>A0A7C5R0E5_9PROT</name>
<dbReference type="Gene3D" id="1.25.40.10">
    <property type="entry name" value="Tetratricopeptide repeat domain"/>
    <property type="match status" value="1"/>
</dbReference>
<evidence type="ECO:0000313" key="4">
    <source>
        <dbReference type="EMBL" id="HHL42703.1"/>
    </source>
</evidence>
<dbReference type="SMART" id="SM00028">
    <property type="entry name" value="TPR"/>
    <property type="match status" value="5"/>
</dbReference>
<feature type="region of interest" description="Disordered" evidence="3">
    <location>
        <begin position="1"/>
        <end position="20"/>
    </location>
</feature>
<dbReference type="PANTHER" id="PTHR45586">
    <property type="entry name" value="TPR REPEAT-CONTAINING PROTEIN PA4667"/>
    <property type="match status" value="1"/>
</dbReference>
<dbReference type="InterPro" id="IPR036280">
    <property type="entry name" value="Multihaem_cyt_sf"/>
</dbReference>
<keyword evidence="1" id="KW-0677">Repeat</keyword>
<dbReference type="InterPro" id="IPR051012">
    <property type="entry name" value="CellSynth/LPSAsmb/PSIAsmb"/>
</dbReference>
<dbReference type="SUPFAM" id="SSF48452">
    <property type="entry name" value="TPR-like"/>
    <property type="match status" value="1"/>
</dbReference>
<gene>
    <name evidence="4" type="ORF">ENJ42_03730</name>
</gene>
<feature type="compositionally biased region" description="Polar residues" evidence="3">
    <location>
        <begin position="1"/>
        <end position="14"/>
    </location>
</feature>
<organism evidence="4">
    <name type="scientific">Hellea balneolensis</name>
    <dbReference type="NCBI Taxonomy" id="287478"/>
    <lineage>
        <taxon>Bacteria</taxon>
        <taxon>Pseudomonadati</taxon>
        <taxon>Pseudomonadota</taxon>
        <taxon>Alphaproteobacteria</taxon>
        <taxon>Maricaulales</taxon>
        <taxon>Robiginitomaculaceae</taxon>
        <taxon>Hellea</taxon>
    </lineage>
</organism>